<dbReference type="Gene3D" id="3.40.190.290">
    <property type="match status" value="1"/>
</dbReference>
<evidence type="ECO:0000256" key="2">
    <source>
        <dbReference type="ARBA" id="ARBA00023015"/>
    </source>
</evidence>
<dbReference type="InterPro" id="IPR036390">
    <property type="entry name" value="WH_DNA-bd_sf"/>
</dbReference>
<keyword evidence="2" id="KW-0805">Transcription regulation</keyword>
<dbReference type="PROSITE" id="PS50931">
    <property type="entry name" value="HTH_LYSR"/>
    <property type="match status" value="1"/>
</dbReference>
<evidence type="ECO:0000313" key="7">
    <source>
        <dbReference type="Proteomes" id="UP001209803"/>
    </source>
</evidence>
<dbReference type="InterPro" id="IPR005119">
    <property type="entry name" value="LysR_subst-bd"/>
</dbReference>
<dbReference type="InterPro" id="IPR036388">
    <property type="entry name" value="WH-like_DNA-bd_sf"/>
</dbReference>
<keyword evidence="3" id="KW-0238">DNA-binding</keyword>
<dbReference type="Pfam" id="PF03466">
    <property type="entry name" value="LysR_substrate"/>
    <property type="match status" value="1"/>
</dbReference>
<name>A0ABY8F9D3_9HYPH</name>
<proteinExistence type="inferred from homology"/>
<reference evidence="6 7" key="1">
    <citation type="submission" date="2023-03" db="EMBL/GenBank/DDBJ databases">
        <title>Roseibium porphyridii sp. nov. and Roseibium rhodosorbium sp. nov. isolated from marine algae, Porphyridium cruentum and Rhodosorus marinus, respectively.</title>
        <authorList>
            <person name="Lee M.W."/>
            <person name="Choi B.J."/>
            <person name="Lee J.K."/>
            <person name="Choi D.G."/>
            <person name="Baek J.H."/>
            <person name="Bayburt H."/>
            <person name="Kim J.M."/>
            <person name="Han D.M."/>
            <person name="Kim K.H."/>
            <person name="Jeon C.O."/>
        </authorList>
    </citation>
    <scope>NUCLEOTIDE SEQUENCE [LARGE SCALE GENOMIC DNA]</scope>
    <source>
        <strain evidence="6 7">KMA01</strain>
    </source>
</reference>
<dbReference type="SUPFAM" id="SSF53850">
    <property type="entry name" value="Periplasmic binding protein-like II"/>
    <property type="match status" value="1"/>
</dbReference>
<protein>
    <submittedName>
        <fullName evidence="6">LysR family transcriptional regulator</fullName>
    </submittedName>
</protein>
<keyword evidence="4" id="KW-0804">Transcription</keyword>
<dbReference type="Proteomes" id="UP001209803">
    <property type="component" value="Chromosome"/>
</dbReference>
<dbReference type="InterPro" id="IPR000847">
    <property type="entry name" value="LysR_HTH_N"/>
</dbReference>
<dbReference type="PANTHER" id="PTHR30537:SF5">
    <property type="entry name" value="HTH-TYPE TRANSCRIPTIONAL ACTIVATOR TTDR-RELATED"/>
    <property type="match status" value="1"/>
</dbReference>
<keyword evidence="7" id="KW-1185">Reference proteome</keyword>
<evidence type="ECO:0000256" key="3">
    <source>
        <dbReference type="ARBA" id="ARBA00023125"/>
    </source>
</evidence>
<organism evidence="6 7">
    <name type="scientific">Roseibium porphyridii</name>
    <dbReference type="NCBI Taxonomy" id="2866279"/>
    <lineage>
        <taxon>Bacteria</taxon>
        <taxon>Pseudomonadati</taxon>
        <taxon>Pseudomonadota</taxon>
        <taxon>Alphaproteobacteria</taxon>
        <taxon>Hyphomicrobiales</taxon>
        <taxon>Stappiaceae</taxon>
        <taxon>Roseibium</taxon>
    </lineage>
</organism>
<dbReference type="Gene3D" id="1.10.10.10">
    <property type="entry name" value="Winged helix-like DNA-binding domain superfamily/Winged helix DNA-binding domain"/>
    <property type="match status" value="1"/>
</dbReference>
<dbReference type="RefSeq" id="WP_265683704.1">
    <property type="nucleotide sequence ID" value="NZ_CP120863.1"/>
</dbReference>
<gene>
    <name evidence="6" type="ORF">K1718_08265</name>
</gene>
<comment type="similarity">
    <text evidence="1">Belongs to the LysR transcriptional regulatory family.</text>
</comment>
<dbReference type="Pfam" id="PF00126">
    <property type="entry name" value="HTH_1"/>
    <property type="match status" value="1"/>
</dbReference>
<evidence type="ECO:0000256" key="1">
    <source>
        <dbReference type="ARBA" id="ARBA00009437"/>
    </source>
</evidence>
<dbReference type="SUPFAM" id="SSF46785">
    <property type="entry name" value="Winged helix' DNA-binding domain"/>
    <property type="match status" value="1"/>
</dbReference>
<dbReference type="PANTHER" id="PTHR30537">
    <property type="entry name" value="HTH-TYPE TRANSCRIPTIONAL REGULATOR"/>
    <property type="match status" value="1"/>
</dbReference>
<feature type="domain" description="HTH lysR-type" evidence="5">
    <location>
        <begin position="3"/>
        <end position="60"/>
    </location>
</feature>
<evidence type="ECO:0000256" key="4">
    <source>
        <dbReference type="ARBA" id="ARBA00023163"/>
    </source>
</evidence>
<evidence type="ECO:0000259" key="5">
    <source>
        <dbReference type="PROSITE" id="PS50931"/>
    </source>
</evidence>
<evidence type="ECO:0000313" key="6">
    <source>
        <dbReference type="EMBL" id="WFE91339.1"/>
    </source>
</evidence>
<sequence length="301" mass="32325">MSIDLKSLELFVRVAALGAIGKAGTEFGLSATAATQRLQALEATVGTQLFHRTTRAVSLSTDGEIFLAHAKRILGDVEEALADIQPDPRDIKGELRIACSASFGRLHIAPHVTEFLDRHPGVSLQLAMSDSVIDIVEQGIDIAIRIGALAPSTLKARKLAVSPRRLVAAPSYLERYGTPSSLDELKTHNCLAREDMRTWSLAAPDGTVHDIKTSGNFSSTSAEAITEAALSGLGIARKCTWEIADQLAAGALRPVLGSYSVSPFWKVFAVRPPSRLPSARVRAFTDFLESKLNKIPELCGD</sequence>
<dbReference type="EMBL" id="CP120863">
    <property type="protein sequence ID" value="WFE91339.1"/>
    <property type="molecule type" value="Genomic_DNA"/>
</dbReference>
<accession>A0ABY8F9D3</accession>
<dbReference type="InterPro" id="IPR058163">
    <property type="entry name" value="LysR-type_TF_proteobact-type"/>
</dbReference>
<dbReference type="CDD" id="cd08422">
    <property type="entry name" value="PBP2_CrgA_like"/>
    <property type="match status" value="1"/>
</dbReference>